<name>G2J8H5_9BURK</name>
<gene>
    <name evidence="3" type="ORF">CAGGBEG34_200075</name>
</gene>
<keyword evidence="2" id="KW-0067">ATP-binding</keyword>
<dbReference type="Gene3D" id="3.40.50.300">
    <property type="entry name" value="P-loop containing nucleotide triphosphate hydrolases"/>
    <property type="match status" value="1"/>
</dbReference>
<dbReference type="Proteomes" id="UP000054051">
    <property type="component" value="Unassembled WGS sequence"/>
</dbReference>
<proteinExistence type="predicted"/>
<dbReference type="STRING" id="1070319.CAGGBEG34_200075"/>
<dbReference type="PANTHER" id="PTHR12169">
    <property type="entry name" value="ATPASE N2B"/>
    <property type="match status" value="1"/>
</dbReference>
<dbReference type="EMBL" id="CAFB01000037">
    <property type="protein sequence ID" value="CCD29072.1"/>
    <property type="molecule type" value="Genomic_DNA"/>
</dbReference>
<accession>G2J8H5</accession>
<dbReference type="PANTHER" id="PTHR12169:SF6">
    <property type="entry name" value="AFG1-LIKE ATPASE"/>
    <property type="match status" value="1"/>
</dbReference>
<dbReference type="NCBIfam" id="NF040713">
    <property type="entry name" value="ZapE"/>
    <property type="match status" value="1"/>
</dbReference>
<keyword evidence="1" id="KW-0547">Nucleotide-binding</keyword>
<evidence type="ECO:0000256" key="2">
    <source>
        <dbReference type="ARBA" id="ARBA00022840"/>
    </source>
</evidence>
<dbReference type="GO" id="GO:0016887">
    <property type="term" value="F:ATP hydrolysis activity"/>
    <property type="evidence" value="ECO:0007669"/>
    <property type="project" value="InterPro"/>
</dbReference>
<dbReference type="OrthoDB" id="9774491at2"/>
<dbReference type="Pfam" id="PF03969">
    <property type="entry name" value="AFG1_ATPase"/>
    <property type="match status" value="1"/>
</dbReference>
<dbReference type="InterPro" id="IPR027417">
    <property type="entry name" value="P-loop_NTPase"/>
</dbReference>
<keyword evidence="4" id="KW-1185">Reference proteome</keyword>
<evidence type="ECO:0000313" key="3">
    <source>
        <dbReference type="EMBL" id="CCD29072.1"/>
    </source>
</evidence>
<dbReference type="GO" id="GO:0005737">
    <property type="term" value="C:cytoplasm"/>
    <property type="evidence" value="ECO:0007669"/>
    <property type="project" value="TreeGrafter"/>
</dbReference>
<comment type="caution">
    <text evidence="3">The sequence shown here is derived from an EMBL/GenBank/DDBJ whole genome shotgun (WGS) entry which is preliminary data.</text>
</comment>
<dbReference type="RefSeq" id="WP_006682311.1">
    <property type="nucleotide sequence ID" value="NZ_CAFB01000037.1"/>
</dbReference>
<reference evidence="3 4" key="1">
    <citation type="submission" date="2011-08" db="EMBL/GenBank/DDBJ databases">
        <title>The genome of the obligate endobacterium of an arbuscular mycorrhizal fungus reveals an interphylum network of nutritional interactions.</title>
        <authorList>
            <person name="Ghignone S."/>
            <person name="Salvioli A."/>
            <person name="Anca I."/>
            <person name="Lumini E."/>
            <person name="Ortu G."/>
            <person name="Petiti L."/>
            <person name="Cruveiller S."/>
            <person name="Bianciotto V."/>
            <person name="Piffanelli P."/>
            <person name="Lanfranco L."/>
            <person name="Bonfante P."/>
        </authorList>
    </citation>
    <scope>NUCLEOTIDE SEQUENCE [LARGE SCALE GENOMIC DNA]</scope>
    <source>
        <strain evidence="3 4">BEG34</strain>
    </source>
</reference>
<dbReference type="CDD" id="cd00267">
    <property type="entry name" value="ABC_ATPase"/>
    <property type="match status" value="1"/>
</dbReference>
<sequence>MNVVDYCVRALSLHGYSPDQAQIAALNRLQRCADEWQRFETRRFNVLVKCLPAWFLQLTPKGVYLWGGVGRGKSFLMDGFYACVPVKSKTRVHFHAFMREAHRQLQTLKGIADPLHTLARRIAQRHRLICFDEFHVSDIADAMLLYRLFGSLFRQGVQFIMTSNDAPDALYPDGLHRSRFLPAIALFNEKLDVLNVDAGIDYRQRALDWMPAYYIPIDASTDAALHDAFETLATAPDNPPVLTIEAREIRARRCAGDVIWFDFDVLCGDGRSQNDYLEIANCFHVLILSNVPRLTPRLADAARRFTWLIDILYDHHVRFLMSAAAPMTELYREGPYAHEFARTVSRLTEMQSKAYREAAHR</sequence>
<organism evidence="3 4">
    <name type="scientific">Candidatus Glomeribacter gigasporarum BEG34</name>
    <dbReference type="NCBI Taxonomy" id="1070319"/>
    <lineage>
        <taxon>Bacteria</taxon>
        <taxon>Pseudomonadati</taxon>
        <taxon>Pseudomonadota</taxon>
        <taxon>Betaproteobacteria</taxon>
        <taxon>Burkholderiales</taxon>
        <taxon>Burkholderiaceae</taxon>
        <taxon>Candidatus Glomeribacter</taxon>
    </lineage>
</organism>
<dbReference type="InterPro" id="IPR005654">
    <property type="entry name" value="ATPase_AFG1-like"/>
</dbReference>
<dbReference type="SUPFAM" id="SSF52540">
    <property type="entry name" value="P-loop containing nucleoside triphosphate hydrolases"/>
    <property type="match status" value="1"/>
</dbReference>
<dbReference type="AlphaFoldDB" id="G2J8H5"/>
<dbReference type="eggNOG" id="COG1485">
    <property type="taxonomic scope" value="Bacteria"/>
</dbReference>
<dbReference type="GO" id="GO:0005524">
    <property type="term" value="F:ATP binding"/>
    <property type="evidence" value="ECO:0007669"/>
    <property type="project" value="UniProtKB-KW"/>
</dbReference>
<evidence type="ECO:0000256" key="1">
    <source>
        <dbReference type="ARBA" id="ARBA00022741"/>
    </source>
</evidence>
<protein>
    <submittedName>
        <fullName evidence="3">AFG1-like ATPase</fullName>
    </submittedName>
</protein>
<evidence type="ECO:0000313" key="4">
    <source>
        <dbReference type="Proteomes" id="UP000054051"/>
    </source>
</evidence>